<feature type="compositionally biased region" description="Basic and acidic residues" evidence="1">
    <location>
        <begin position="218"/>
        <end position="235"/>
    </location>
</feature>
<feature type="compositionally biased region" description="Acidic residues" evidence="1">
    <location>
        <begin position="393"/>
        <end position="403"/>
    </location>
</feature>
<organism evidence="2 3">
    <name type="scientific">Ziziphus jujuba</name>
    <name type="common">Chinese jujube</name>
    <name type="synonym">Ziziphus sativa</name>
    <dbReference type="NCBI Taxonomy" id="326968"/>
    <lineage>
        <taxon>Eukaryota</taxon>
        <taxon>Viridiplantae</taxon>
        <taxon>Streptophyta</taxon>
        <taxon>Embryophyta</taxon>
        <taxon>Tracheophyta</taxon>
        <taxon>Spermatophyta</taxon>
        <taxon>Magnoliopsida</taxon>
        <taxon>eudicotyledons</taxon>
        <taxon>Gunneridae</taxon>
        <taxon>Pentapetalae</taxon>
        <taxon>rosids</taxon>
        <taxon>fabids</taxon>
        <taxon>Rosales</taxon>
        <taxon>Rhamnaceae</taxon>
        <taxon>Paliureae</taxon>
        <taxon>Ziziphus</taxon>
    </lineage>
</organism>
<sequence length="735" mass="81176">MDFHSLTRKELQTLCKKNKIPANITNVAMADALTALQHVEGLEELPNQSKFDPQQSPEKSMTVPDIPRTACRTSTRRKPIKEEPESSQPLTRTRCGTRVRVVEVVDQERNEVPKTPAVPSNRRRTPAASARQKEGSAVHGVYSTRRSVRLLGENMEKLSLMEDAKHEPLKIDQLTKDIFSGSERSDGSSFEKEACSEKNDDMEVSSQLKTNGSQEIQSDVKDDVQENHEDLESESHIKPEVLPADSDVMVEECKEGAGESDVHLLVKSDKIMDVEDETIEQKQKDSLAGPDDEITKFSTEVQISREELKLDNIMALKEEQALETEHCLTAKIANDVSVGVTNQVVAARTSVLQEDKSSSDDQTENLDDEFQNQSCTDLDANNTEGYNHVNADSEPEPAAEMESGEVKSLVTAEESAKCKGLTLSFSGGQSHNILNLEASGLNVTENDYDGKFDFEAESSTEEETNDESSEGESSDDRSEDDDTSEGESSEDDSSEEELSGDEASDDENETVLKRDVVSPTLSTDSELLPEPNTDGLVDVEVIEEDDISASFHPSLDEMPRLTEQVPCQDENPMMQQLSNSGPLVDVYVSDKMSPCHHIASSGKLSGEFAFSPDKPSGQFPRPTLSTSRKSPTPIIRDDALDDDNKDDTEKGSQTVKEVEVKKNKDVSLGDISLRQLQKMLKHKLQIENNNKDNTNDQNVAKVSYIVAKKIEKTRTALQALPENRLATDGHVNNAL</sequence>
<evidence type="ECO:0000313" key="3">
    <source>
        <dbReference type="RefSeq" id="XP_048325488.2"/>
    </source>
</evidence>
<feature type="compositionally biased region" description="Acidic residues" evidence="1">
    <location>
        <begin position="361"/>
        <end position="370"/>
    </location>
</feature>
<feature type="compositionally biased region" description="Acidic residues" evidence="1">
    <location>
        <begin position="455"/>
        <end position="509"/>
    </location>
</feature>
<name>A0ABM3ICE1_ZIZJJ</name>
<feature type="region of interest" description="Disordered" evidence="1">
    <location>
        <begin position="180"/>
        <end position="235"/>
    </location>
</feature>
<dbReference type="PANTHER" id="PTHR33621">
    <property type="entry name" value="ASPARTIC/GLUTAMIC ACID-RICH PROTEIN"/>
    <property type="match status" value="1"/>
</dbReference>
<reference evidence="3" key="1">
    <citation type="submission" date="2025-08" db="UniProtKB">
        <authorList>
            <consortium name="RefSeq"/>
        </authorList>
    </citation>
    <scope>IDENTIFICATION</scope>
    <source>
        <tissue evidence="3">Seedling</tissue>
    </source>
</reference>
<feature type="region of interest" description="Disordered" evidence="1">
    <location>
        <begin position="444"/>
        <end position="536"/>
    </location>
</feature>
<feature type="region of interest" description="Disordered" evidence="1">
    <location>
        <begin position="352"/>
        <end position="413"/>
    </location>
</feature>
<protein>
    <submittedName>
        <fullName evidence="3">Uncharacterized protein LOC107414849 isoform X1</fullName>
    </submittedName>
</protein>
<feature type="region of interest" description="Disordered" evidence="1">
    <location>
        <begin position="609"/>
        <end position="656"/>
    </location>
</feature>
<gene>
    <name evidence="3" type="primary">LOC107414849</name>
</gene>
<dbReference type="GeneID" id="107414849"/>
<evidence type="ECO:0000313" key="2">
    <source>
        <dbReference type="Proteomes" id="UP001652623"/>
    </source>
</evidence>
<feature type="compositionally biased region" description="Polar residues" evidence="1">
    <location>
        <begin position="46"/>
        <end position="59"/>
    </location>
</feature>
<dbReference type="PANTHER" id="PTHR33621:SF2">
    <property type="entry name" value="RIBOSOMAL L1 DOMAIN-CONTAINING PROTEIN"/>
    <property type="match status" value="1"/>
</dbReference>
<feature type="compositionally biased region" description="Basic and acidic residues" evidence="1">
    <location>
        <begin position="183"/>
        <end position="201"/>
    </location>
</feature>
<keyword evidence="2" id="KW-1185">Reference proteome</keyword>
<dbReference type="RefSeq" id="XP_048325488.2">
    <property type="nucleotide sequence ID" value="XM_048469531.2"/>
</dbReference>
<feature type="compositionally biased region" description="Polar residues" evidence="1">
    <location>
        <begin position="371"/>
        <end position="385"/>
    </location>
</feature>
<accession>A0ABM3ICE1</accession>
<dbReference type="Proteomes" id="UP001652623">
    <property type="component" value="Chromosome 8"/>
</dbReference>
<feature type="region of interest" description="Disordered" evidence="1">
    <location>
        <begin position="110"/>
        <end position="141"/>
    </location>
</feature>
<feature type="region of interest" description="Disordered" evidence="1">
    <location>
        <begin position="44"/>
        <end position="93"/>
    </location>
</feature>
<feature type="compositionally biased region" description="Polar residues" evidence="1">
    <location>
        <begin position="204"/>
        <end position="217"/>
    </location>
</feature>
<evidence type="ECO:0000256" key="1">
    <source>
        <dbReference type="SAM" id="MobiDB-lite"/>
    </source>
</evidence>
<proteinExistence type="predicted"/>